<accession>A0A834GLE7</accession>
<dbReference type="Gene3D" id="2.30.39.10">
    <property type="entry name" value="Alpha-1-antitrypsin, domain 1"/>
    <property type="match status" value="1"/>
</dbReference>
<dbReference type="PANTHER" id="PTHR11461">
    <property type="entry name" value="SERINE PROTEASE INHIBITOR, SERPIN"/>
    <property type="match status" value="1"/>
</dbReference>
<dbReference type="InterPro" id="IPR023796">
    <property type="entry name" value="Serpin_dom"/>
</dbReference>
<comment type="similarity">
    <text evidence="1 2">Belongs to the serpin family.</text>
</comment>
<comment type="caution">
    <text evidence="4">The sequence shown here is derived from an EMBL/GenBank/DDBJ whole genome shotgun (WGS) entry which is preliminary data.</text>
</comment>
<dbReference type="EMBL" id="WJXA01000007">
    <property type="protein sequence ID" value="KAF7137984.1"/>
    <property type="molecule type" value="Genomic_DNA"/>
</dbReference>
<feature type="domain" description="Serpin" evidence="3">
    <location>
        <begin position="10"/>
        <end position="286"/>
    </location>
</feature>
<dbReference type="AlphaFoldDB" id="A0A834GLE7"/>
<dbReference type="GO" id="GO:0005615">
    <property type="term" value="C:extracellular space"/>
    <property type="evidence" value="ECO:0007669"/>
    <property type="project" value="InterPro"/>
</dbReference>
<dbReference type="PANTHER" id="PTHR11461:SF340">
    <property type="entry name" value="SERPIN DOMAIN-CONTAINING PROTEIN"/>
    <property type="match status" value="1"/>
</dbReference>
<dbReference type="InterPro" id="IPR042185">
    <property type="entry name" value="Serpin_sf_2"/>
</dbReference>
<dbReference type="Proteomes" id="UP000626092">
    <property type="component" value="Unassembled WGS sequence"/>
</dbReference>
<evidence type="ECO:0000313" key="4">
    <source>
        <dbReference type="EMBL" id="KAF7137984.1"/>
    </source>
</evidence>
<keyword evidence="5" id="KW-1185">Reference proteome</keyword>
<dbReference type="InterPro" id="IPR042178">
    <property type="entry name" value="Serpin_sf_1"/>
</dbReference>
<organism evidence="4 5">
    <name type="scientific">Rhododendron simsii</name>
    <name type="common">Sims's rhododendron</name>
    <dbReference type="NCBI Taxonomy" id="118357"/>
    <lineage>
        <taxon>Eukaryota</taxon>
        <taxon>Viridiplantae</taxon>
        <taxon>Streptophyta</taxon>
        <taxon>Embryophyta</taxon>
        <taxon>Tracheophyta</taxon>
        <taxon>Spermatophyta</taxon>
        <taxon>Magnoliopsida</taxon>
        <taxon>eudicotyledons</taxon>
        <taxon>Gunneridae</taxon>
        <taxon>Pentapetalae</taxon>
        <taxon>asterids</taxon>
        <taxon>Ericales</taxon>
        <taxon>Ericaceae</taxon>
        <taxon>Ericoideae</taxon>
        <taxon>Rhodoreae</taxon>
        <taxon>Rhododendron</taxon>
    </lineage>
</organism>
<protein>
    <recommendedName>
        <fullName evidence="3">Serpin domain-containing protein</fullName>
    </recommendedName>
</protein>
<dbReference type="GO" id="GO:0004867">
    <property type="term" value="F:serine-type endopeptidase inhibitor activity"/>
    <property type="evidence" value="ECO:0007669"/>
    <property type="project" value="InterPro"/>
</dbReference>
<dbReference type="SUPFAM" id="SSF56574">
    <property type="entry name" value="Serpins"/>
    <property type="match status" value="1"/>
</dbReference>
<name>A0A834GLE7_RHOSS</name>
<dbReference type="InterPro" id="IPR000215">
    <property type="entry name" value="Serpin_fam"/>
</dbReference>
<evidence type="ECO:0000313" key="5">
    <source>
        <dbReference type="Proteomes" id="UP000626092"/>
    </source>
</evidence>
<dbReference type="OrthoDB" id="1022826at2759"/>
<evidence type="ECO:0000259" key="3">
    <source>
        <dbReference type="SMART" id="SM00093"/>
    </source>
</evidence>
<dbReference type="Pfam" id="PF00079">
    <property type="entry name" value="Serpin"/>
    <property type="match status" value="1"/>
</dbReference>
<proteinExistence type="inferred from homology"/>
<dbReference type="Gene3D" id="3.30.497.10">
    <property type="entry name" value="Antithrombin, subunit I, domain 2"/>
    <property type="match status" value="1"/>
</dbReference>
<evidence type="ECO:0000256" key="1">
    <source>
        <dbReference type="ARBA" id="ARBA00009500"/>
    </source>
</evidence>
<gene>
    <name evidence="4" type="ORF">RHSIM_Rhsim07G0099900</name>
</gene>
<dbReference type="SMART" id="SM00093">
    <property type="entry name" value="SERPIN"/>
    <property type="match status" value="1"/>
</dbReference>
<dbReference type="InterPro" id="IPR036186">
    <property type="entry name" value="Serpin_sf"/>
</dbReference>
<reference evidence="4" key="1">
    <citation type="submission" date="2019-11" db="EMBL/GenBank/DDBJ databases">
        <authorList>
            <person name="Liu Y."/>
            <person name="Hou J."/>
            <person name="Li T.-Q."/>
            <person name="Guan C.-H."/>
            <person name="Wu X."/>
            <person name="Wu H.-Z."/>
            <person name="Ling F."/>
            <person name="Zhang R."/>
            <person name="Shi X.-G."/>
            <person name="Ren J.-P."/>
            <person name="Chen E.-F."/>
            <person name="Sun J.-M."/>
        </authorList>
    </citation>
    <scope>NUCLEOTIDE SEQUENCE</scope>
    <source>
        <strain evidence="4">Adult_tree_wgs_1</strain>
        <tissue evidence="4">Leaves</tissue>
    </source>
</reference>
<sequence length="287" mass="33069">MEFCTRISNQLMLKEIEKHNDRNIVSSPLSINLVLNMVVAGSKGCSLQYMLDFLGSKNIDEINFRSSEMMAVAAGGGSPNNAENGLTVVMVNGVWVDKCILLRPSYEEFIRGIHKCEVKTVDILNKVRQVENEVNSWANVASRGLIKEILRPVSLSRDTSIILANGLHFSYKFDASHTYKMDFHLSNDRTVLVPFMTSQNRYYFGSFLGFKVLSIPCHSQKLNMYFFLPNEKYGLKNLVEVFNTNPRFLEQNLNLSKVKLDQFWIPKFKFSYDFDVSRKICGYRYRF</sequence>
<evidence type="ECO:0000256" key="2">
    <source>
        <dbReference type="RuleBase" id="RU000411"/>
    </source>
</evidence>